<proteinExistence type="inferred from homology"/>
<evidence type="ECO:0000256" key="3">
    <source>
        <dbReference type="ARBA" id="ARBA00022729"/>
    </source>
</evidence>
<dbReference type="AlphaFoldDB" id="A0AA96RER5"/>
<dbReference type="InterPro" id="IPR050490">
    <property type="entry name" value="Bact_solute-bd_prot1"/>
</dbReference>
<name>A0AA96RER5_9BACL</name>
<feature type="compositionally biased region" description="Polar residues" evidence="4">
    <location>
        <begin position="25"/>
        <end position="36"/>
    </location>
</feature>
<dbReference type="InterPro" id="IPR006061">
    <property type="entry name" value="SBP_1_CS"/>
</dbReference>
<dbReference type="PANTHER" id="PTHR43649">
    <property type="entry name" value="ARABINOSE-BINDING PROTEIN-RELATED"/>
    <property type="match status" value="1"/>
</dbReference>
<dbReference type="KEGG" id="paun:MJA45_24140"/>
<gene>
    <name evidence="6" type="ORF">MJA45_24140</name>
</gene>
<comment type="similarity">
    <text evidence="1">Belongs to the bacterial solute-binding protein 1 family.</text>
</comment>
<evidence type="ECO:0000256" key="2">
    <source>
        <dbReference type="ARBA" id="ARBA00022448"/>
    </source>
</evidence>
<dbReference type="Pfam" id="PF13416">
    <property type="entry name" value="SBP_bac_8"/>
    <property type="match status" value="1"/>
</dbReference>
<evidence type="ECO:0000313" key="7">
    <source>
        <dbReference type="Proteomes" id="UP001305702"/>
    </source>
</evidence>
<feature type="region of interest" description="Disordered" evidence="4">
    <location>
        <begin position="25"/>
        <end position="48"/>
    </location>
</feature>
<feature type="signal peptide" evidence="5">
    <location>
        <begin position="1"/>
        <end position="23"/>
    </location>
</feature>
<dbReference type="SUPFAM" id="SSF53850">
    <property type="entry name" value="Periplasmic binding protein-like II"/>
    <property type="match status" value="1"/>
</dbReference>
<protein>
    <submittedName>
        <fullName evidence="6">Extracellular solute-binding protein</fullName>
    </submittedName>
</protein>
<dbReference type="RefSeq" id="WP_315604450.1">
    <property type="nucleotide sequence ID" value="NZ_CP130318.1"/>
</dbReference>
<dbReference type="InterPro" id="IPR006059">
    <property type="entry name" value="SBP"/>
</dbReference>
<keyword evidence="3 5" id="KW-0732">Signal</keyword>
<organism evidence="6 7">
    <name type="scientific">Paenibacillus aurantius</name>
    <dbReference type="NCBI Taxonomy" id="2918900"/>
    <lineage>
        <taxon>Bacteria</taxon>
        <taxon>Bacillati</taxon>
        <taxon>Bacillota</taxon>
        <taxon>Bacilli</taxon>
        <taxon>Bacillales</taxon>
        <taxon>Paenibacillaceae</taxon>
        <taxon>Paenibacillus</taxon>
    </lineage>
</organism>
<keyword evidence="7" id="KW-1185">Reference proteome</keyword>
<evidence type="ECO:0000256" key="4">
    <source>
        <dbReference type="SAM" id="MobiDB-lite"/>
    </source>
</evidence>
<feature type="chain" id="PRO_5041683915" evidence="5">
    <location>
        <begin position="24"/>
        <end position="480"/>
    </location>
</feature>
<evidence type="ECO:0000313" key="6">
    <source>
        <dbReference type="EMBL" id="WNQ10676.1"/>
    </source>
</evidence>
<dbReference type="PROSITE" id="PS01037">
    <property type="entry name" value="SBP_BACTERIAL_1"/>
    <property type="match status" value="1"/>
</dbReference>
<keyword evidence="2" id="KW-0813">Transport</keyword>
<sequence>MKAPLKAATLACVLTLITSSITACSSSKPSSDTEASGTPGAKSDVYENGLPKDQKVTLKIGNFEGGMGREWFDYAVKTFKEKYPNVSIDVNSSPNISQITQTKIAANDNEDMFDLFSGSIPGGITSYAESGMLEPQDDLWDRKASDGKGKTLKELAFSGTFESTQHTLGKVYSFPIAGSGSGLMYNKTLFEEKGWNQAPKTWSEFLQLCETIKASGAIPITFPGMYPDYINNGFGTAKLYELAEAKGNLKQVQDNYRNFKLPYYLAPENVERWNRIYEMGKKGYFPSGLAALNHTQSQMQVLQGKAAMVSTGTWVENEMKASTPQGFKWGFMTVPFGESESNTKWVQFTPGSGFLIWAKKPDLNKKWAKEFIVWLWSLDVQAQIAEKGGMLPLRADFSEDQARMAKLQSVPSAFLDYLKNNKVKVDSGYSDTVLTDEAYEQSLKLMSESIAQIATGKQEPLPKLQEAEALLKKAIEAQKK</sequence>
<accession>A0AA96RER5</accession>
<dbReference type="EMBL" id="CP130318">
    <property type="protein sequence ID" value="WNQ10676.1"/>
    <property type="molecule type" value="Genomic_DNA"/>
</dbReference>
<dbReference type="PANTHER" id="PTHR43649:SF12">
    <property type="entry name" value="DIACETYLCHITOBIOSE BINDING PROTEIN DASA"/>
    <property type="match status" value="1"/>
</dbReference>
<reference evidence="6 7" key="1">
    <citation type="submission" date="2022-02" db="EMBL/GenBank/DDBJ databases">
        <title>Paenibacillus sp. MBLB1776 Whole Genome Shotgun Sequencing.</title>
        <authorList>
            <person name="Hwang C.Y."/>
            <person name="Cho E.-S."/>
            <person name="Seo M.-J."/>
        </authorList>
    </citation>
    <scope>NUCLEOTIDE SEQUENCE [LARGE SCALE GENOMIC DNA]</scope>
    <source>
        <strain evidence="6 7">MBLB1776</strain>
    </source>
</reference>
<evidence type="ECO:0000256" key="1">
    <source>
        <dbReference type="ARBA" id="ARBA00008520"/>
    </source>
</evidence>
<evidence type="ECO:0000256" key="5">
    <source>
        <dbReference type="SAM" id="SignalP"/>
    </source>
</evidence>
<dbReference type="Gene3D" id="3.40.190.10">
    <property type="entry name" value="Periplasmic binding protein-like II"/>
    <property type="match status" value="1"/>
</dbReference>
<dbReference type="GO" id="GO:0055085">
    <property type="term" value="P:transmembrane transport"/>
    <property type="evidence" value="ECO:0007669"/>
    <property type="project" value="InterPro"/>
</dbReference>
<dbReference type="PROSITE" id="PS51257">
    <property type="entry name" value="PROKAR_LIPOPROTEIN"/>
    <property type="match status" value="1"/>
</dbReference>
<dbReference type="Proteomes" id="UP001305702">
    <property type="component" value="Chromosome"/>
</dbReference>